<evidence type="ECO:0000313" key="11">
    <source>
        <dbReference type="EMBL" id="GJM92961.1"/>
    </source>
</evidence>
<reference evidence="11" key="1">
    <citation type="journal article" date="2018" name="DNA Res.">
        <title>Multiple hybrid de novo genome assembly of finger millet, an orphan allotetraploid crop.</title>
        <authorList>
            <person name="Hatakeyama M."/>
            <person name="Aluri S."/>
            <person name="Balachadran M.T."/>
            <person name="Sivarajan S.R."/>
            <person name="Patrignani A."/>
            <person name="Gruter S."/>
            <person name="Poveda L."/>
            <person name="Shimizu-Inatsugi R."/>
            <person name="Baeten J."/>
            <person name="Francoijs K.J."/>
            <person name="Nataraja K.N."/>
            <person name="Reddy Y.A.N."/>
            <person name="Phadnis S."/>
            <person name="Ravikumar R.L."/>
            <person name="Schlapbach R."/>
            <person name="Sreeman S.M."/>
            <person name="Shimizu K.K."/>
        </authorList>
    </citation>
    <scope>NUCLEOTIDE SEQUENCE</scope>
</reference>
<dbReference type="Pfam" id="PF23598">
    <property type="entry name" value="LRR_14"/>
    <property type="match status" value="1"/>
</dbReference>
<dbReference type="Gene3D" id="3.40.50.300">
    <property type="entry name" value="P-loop containing nucleotide triphosphate hydrolases"/>
    <property type="match status" value="1"/>
</dbReference>
<dbReference type="Gene3D" id="3.80.10.10">
    <property type="entry name" value="Ribonuclease Inhibitor"/>
    <property type="match status" value="2"/>
</dbReference>
<feature type="domain" description="Disease resistance protein winged helix" evidence="9">
    <location>
        <begin position="463"/>
        <end position="532"/>
    </location>
</feature>
<organism evidence="11 12">
    <name type="scientific">Eleusine coracana subsp. coracana</name>
    <dbReference type="NCBI Taxonomy" id="191504"/>
    <lineage>
        <taxon>Eukaryota</taxon>
        <taxon>Viridiplantae</taxon>
        <taxon>Streptophyta</taxon>
        <taxon>Embryophyta</taxon>
        <taxon>Tracheophyta</taxon>
        <taxon>Spermatophyta</taxon>
        <taxon>Magnoliopsida</taxon>
        <taxon>Liliopsida</taxon>
        <taxon>Poales</taxon>
        <taxon>Poaceae</taxon>
        <taxon>PACMAD clade</taxon>
        <taxon>Chloridoideae</taxon>
        <taxon>Cynodonteae</taxon>
        <taxon>Eleusininae</taxon>
        <taxon>Eleusine</taxon>
    </lineage>
</organism>
<dbReference type="CDD" id="cd14798">
    <property type="entry name" value="RX-CC_like"/>
    <property type="match status" value="1"/>
</dbReference>
<dbReference type="AlphaFoldDB" id="A0AAV5C383"/>
<dbReference type="InterPro" id="IPR055414">
    <property type="entry name" value="LRR_R13L4/SHOC2-like"/>
</dbReference>
<evidence type="ECO:0000313" key="12">
    <source>
        <dbReference type="Proteomes" id="UP001054889"/>
    </source>
</evidence>
<dbReference type="InterPro" id="IPR032675">
    <property type="entry name" value="LRR_dom_sf"/>
</dbReference>
<dbReference type="PRINTS" id="PR00364">
    <property type="entry name" value="DISEASERSIST"/>
</dbReference>
<dbReference type="Proteomes" id="UP001054889">
    <property type="component" value="Unassembled WGS sequence"/>
</dbReference>
<sequence length="924" mass="103257">MGRASTMVAGVRVLGEGGGADQTTSAVGSDGAIAQAPKNTEGIPMADTILTSLIHEIASLLATGVAGQCWSLVATGPDVRWLRDELHSMQLFLQEMEQSNGDSSMARQAWIDQMRDIMLDSEDVADVFDASQVSGCGILGNLGARREVGTRIRRIRTQLSDISRRRLDYAIPTPKPANSIDNKWVHNLLASSPLIHDKDTVGLDRGLDELLQHVMAGGSELSVISLVGMGGVGKTTLAKKVYNHPDVKKHFNCSSWVYVSNTMELRDVLRQMAKGLIRILSADLSSLNESQLQELLLSGLDGLRFLLVLDDVWDQGVWDVIKLVLPMNNKGSRVLVTSRNTIVAESVVEVTNHVHQLQPLTFEDSYNLFCKRAFVKGGICPDDLKETATNIVKKCAGLPLAIVAAGSMMSRKETTDIEWRHVLASIQKDLSNGETGVHQTLLVSYKDLPNPLKPCFLLFSVIPYDTEISRKKLIRLWIAEGFVQEKDGETLETTAEKYLMELINRSMVQVAIASRTGRVKACRVHDLLHDLAISLSEKERFSTVFSGRDSSTTPRRISVQSSHVSFSKEHKKRLRSMFMFSSDARSAMKCNIVARSFKILRILDLEDGNMLKLPKEIGRLLHLRYLGLKGCKLKKLPRSLHKLYHLQTLDIRRTQIKVITFQIKCLRNLRHLEMRQDDQSIRIPMGLAQLDKLQVLTGLQASAVVVHEIARLTQLKKLSIEDLCIKDAKKMCSSVNNLKELTYLSISADDNRPLDLATLKPSSCLQKLHLAGTLHTLPDWFVQLCNLTKLRLSFSQLKDDPLPVLGLLPNLQFLQLNNAYQGKVMRCCYPVFLKLKIFILTELEELEEWHVDEGAMPCVEEVWIMLCENLAMVPAGLESLATLQRLRLVGMPSPFIGRLGQLGEDFVRVKHIPSIQIIHQFGPQ</sequence>
<dbReference type="InterPro" id="IPR058922">
    <property type="entry name" value="WHD_DRP"/>
</dbReference>
<dbReference type="EMBL" id="BQKI01000004">
    <property type="protein sequence ID" value="GJM92961.1"/>
    <property type="molecule type" value="Genomic_DNA"/>
</dbReference>
<evidence type="ECO:0000256" key="3">
    <source>
        <dbReference type="ARBA" id="ARBA00022737"/>
    </source>
</evidence>
<gene>
    <name evidence="11" type="primary">ga09470</name>
    <name evidence="11" type="ORF">PR202_ga09470</name>
</gene>
<dbReference type="GO" id="GO:0043531">
    <property type="term" value="F:ADP binding"/>
    <property type="evidence" value="ECO:0007669"/>
    <property type="project" value="InterPro"/>
</dbReference>
<dbReference type="GO" id="GO:0042742">
    <property type="term" value="P:defense response to bacterium"/>
    <property type="evidence" value="ECO:0007669"/>
    <property type="project" value="UniProtKB-ARBA"/>
</dbReference>
<evidence type="ECO:0000259" key="9">
    <source>
        <dbReference type="Pfam" id="PF23559"/>
    </source>
</evidence>
<keyword evidence="5" id="KW-0611">Plant defense</keyword>
<dbReference type="InterPro" id="IPR027417">
    <property type="entry name" value="P-loop_NTPase"/>
</dbReference>
<proteinExistence type="inferred from homology"/>
<evidence type="ECO:0000259" key="7">
    <source>
        <dbReference type="Pfam" id="PF00931"/>
    </source>
</evidence>
<keyword evidence="3" id="KW-0677">Repeat</keyword>
<reference evidence="11" key="2">
    <citation type="submission" date="2021-12" db="EMBL/GenBank/DDBJ databases">
        <title>Resequencing data analysis of finger millet.</title>
        <authorList>
            <person name="Hatakeyama M."/>
            <person name="Aluri S."/>
            <person name="Balachadran M.T."/>
            <person name="Sivarajan S.R."/>
            <person name="Poveda L."/>
            <person name="Shimizu-Inatsugi R."/>
            <person name="Schlapbach R."/>
            <person name="Sreeman S.M."/>
            <person name="Shimizu K.K."/>
        </authorList>
    </citation>
    <scope>NUCLEOTIDE SEQUENCE</scope>
</reference>
<dbReference type="Pfam" id="PF23559">
    <property type="entry name" value="WHD_DRP"/>
    <property type="match status" value="1"/>
</dbReference>
<dbReference type="FunFam" id="1.10.10.10:FF:000322">
    <property type="entry name" value="Probable disease resistance protein At1g63360"/>
    <property type="match status" value="1"/>
</dbReference>
<dbReference type="InterPro" id="IPR038005">
    <property type="entry name" value="RX-like_CC"/>
</dbReference>
<dbReference type="SUPFAM" id="SSF52058">
    <property type="entry name" value="L domain-like"/>
    <property type="match status" value="1"/>
</dbReference>
<dbReference type="GO" id="GO:0009626">
    <property type="term" value="P:plant-type hypersensitive response"/>
    <property type="evidence" value="ECO:0007669"/>
    <property type="project" value="UniProtKB-ARBA"/>
</dbReference>
<evidence type="ECO:0000256" key="4">
    <source>
        <dbReference type="ARBA" id="ARBA00022741"/>
    </source>
</evidence>
<dbReference type="InterPro" id="IPR036388">
    <property type="entry name" value="WH-like_DNA-bd_sf"/>
</dbReference>
<keyword evidence="2" id="KW-0433">Leucine-rich repeat</keyword>
<dbReference type="Gene3D" id="1.10.8.430">
    <property type="entry name" value="Helical domain of apoptotic protease-activating factors"/>
    <property type="match status" value="1"/>
</dbReference>
<comment type="similarity">
    <text evidence="1">Belongs to the disease resistance NB-LRR family.</text>
</comment>
<comment type="caution">
    <text evidence="11">The sequence shown here is derived from an EMBL/GenBank/DDBJ whole genome shotgun (WGS) entry which is preliminary data.</text>
</comment>
<dbReference type="Pfam" id="PF18052">
    <property type="entry name" value="Rx_N"/>
    <property type="match status" value="1"/>
</dbReference>
<evidence type="ECO:0000259" key="8">
    <source>
        <dbReference type="Pfam" id="PF18052"/>
    </source>
</evidence>
<dbReference type="InterPro" id="IPR044974">
    <property type="entry name" value="Disease_R_plants"/>
</dbReference>
<dbReference type="InterPro" id="IPR042197">
    <property type="entry name" value="Apaf_helical"/>
</dbReference>
<dbReference type="FunFam" id="3.40.50.300:FF:001091">
    <property type="entry name" value="Probable disease resistance protein At1g61300"/>
    <property type="match status" value="1"/>
</dbReference>
<dbReference type="InterPro" id="IPR041118">
    <property type="entry name" value="Rx_N"/>
</dbReference>
<evidence type="ECO:0000256" key="6">
    <source>
        <dbReference type="ARBA" id="ARBA00023054"/>
    </source>
</evidence>
<dbReference type="Pfam" id="PF00931">
    <property type="entry name" value="NB-ARC"/>
    <property type="match status" value="1"/>
</dbReference>
<dbReference type="GO" id="GO:0002758">
    <property type="term" value="P:innate immune response-activating signaling pathway"/>
    <property type="evidence" value="ECO:0007669"/>
    <property type="project" value="UniProtKB-ARBA"/>
</dbReference>
<accession>A0AAV5C383</accession>
<dbReference type="PANTHER" id="PTHR23155:SF1205">
    <property type="entry name" value="DISEASE RESISTANCE PROTEIN RPM1"/>
    <property type="match status" value="1"/>
</dbReference>
<keyword evidence="4" id="KW-0547">Nucleotide-binding</keyword>
<dbReference type="Gene3D" id="1.10.10.10">
    <property type="entry name" value="Winged helix-like DNA-binding domain superfamily/Winged helix DNA-binding domain"/>
    <property type="match status" value="1"/>
</dbReference>
<dbReference type="PANTHER" id="PTHR23155">
    <property type="entry name" value="DISEASE RESISTANCE PROTEIN RP"/>
    <property type="match status" value="1"/>
</dbReference>
<dbReference type="SUPFAM" id="SSF52540">
    <property type="entry name" value="P-loop containing nucleoside triphosphate hydrolases"/>
    <property type="match status" value="1"/>
</dbReference>
<evidence type="ECO:0000256" key="5">
    <source>
        <dbReference type="ARBA" id="ARBA00022821"/>
    </source>
</evidence>
<feature type="domain" description="Disease resistance N-terminal" evidence="8">
    <location>
        <begin position="50"/>
        <end position="130"/>
    </location>
</feature>
<feature type="domain" description="NB-ARC" evidence="7">
    <location>
        <begin position="207"/>
        <end position="375"/>
    </location>
</feature>
<name>A0AAV5C383_ELECO</name>
<protein>
    <submittedName>
        <fullName evidence="11">Uncharacterized protein</fullName>
    </submittedName>
</protein>
<feature type="domain" description="Disease resistance R13L4/SHOC-2-like LRR" evidence="10">
    <location>
        <begin position="574"/>
        <end position="887"/>
    </location>
</feature>
<dbReference type="Gene3D" id="1.20.5.4130">
    <property type="match status" value="1"/>
</dbReference>
<keyword evidence="6" id="KW-0175">Coiled coil</keyword>
<evidence type="ECO:0000256" key="2">
    <source>
        <dbReference type="ARBA" id="ARBA00022614"/>
    </source>
</evidence>
<dbReference type="InterPro" id="IPR002182">
    <property type="entry name" value="NB-ARC"/>
</dbReference>
<evidence type="ECO:0000259" key="10">
    <source>
        <dbReference type="Pfam" id="PF23598"/>
    </source>
</evidence>
<keyword evidence="12" id="KW-1185">Reference proteome</keyword>
<evidence type="ECO:0000256" key="1">
    <source>
        <dbReference type="ARBA" id="ARBA00008894"/>
    </source>
</evidence>